<dbReference type="PANTHER" id="PTHR30023">
    <property type="entry name" value="D-ALANYL-D-ALANINE CARBOXYPEPTIDASE"/>
    <property type="match status" value="1"/>
</dbReference>
<comment type="similarity">
    <text evidence="1">Belongs to the peptidase S13 family.</text>
</comment>
<dbReference type="GO" id="GO:0000270">
    <property type="term" value="P:peptidoglycan metabolic process"/>
    <property type="evidence" value="ECO:0007669"/>
    <property type="project" value="TreeGrafter"/>
</dbReference>
<dbReference type="PRINTS" id="PR00922">
    <property type="entry name" value="DADACBPTASE3"/>
</dbReference>
<evidence type="ECO:0000256" key="2">
    <source>
        <dbReference type="ARBA" id="ARBA00022801"/>
    </source>
</evidence>
<dbReference type="Gene3D" id="3.40.710.10">
    <property type="entry name" value="DD-peptidase/beta-lactamase superfamily"/>
    <property type="match status" value="2"/>
</dbReference>
<accession>A0A494W3S7</accession>
<dbReference type="InterPro" id="IPR000667">
    <property type="entry name" value="Peptidase_S13"/>
</dbReference>
<evidence type="ECO:0000256" key="1">
    <source>
        <dbReference type="ARBA" id="ARBA00006096"/>
    </source>
</evidence>
<dbReference type="AlphaFoldDB" id="A0A494W3S7"/>
<organism evidence="3 4">
    <name type="scientific">Mucilaginibacter celer</name>
    <dbReference type="NCBI Taxonomy" id="2305508"/>
    <lineage>
        <taxon>Bacteria</taxon>
        <taxon>Pseudomonadati</taxon>
        <taxon>Bacteroidota</taxon>
        <taxon>Sphingobacteriia</taxon>
        <taxon>Sphingobacteriales</taxon>
        <taxon>Sphingobacteriaceae</taxon>
        <taxon>Mucilaginibacter</taxon>
    </lineage>
</organism>
<dbReference type="KEGG" id="muh:HYN43_024275"/>
<dbReference type="EMBL" id="CP032869">
    <property type="protein sequence ID" value="AYL98208.1"/>
    <property type="molecule type" value="Genomic_DNA"/>
</dbReference>
<name>A0A494W3S7_9SPHI</name>
<protein>
    <submittedName>
        <fullName evidence="3">Peptidase S13</fullName>
    </submittedName>
</protein>
<dbReference type="SUPFAM" id="SSF56601">
    <property type="entry name" value="beta-lactamase/transpeptidase-like"/>
    <property type="match status" value="1"/>
</dbReference>
<dbReference type="PANTHER" id="PTHR30023:SF0">
    <property type="entry name" value="PENICILLIN-SENSITIVE CARBOXYPEPTIDASE A"/>
    <property type="match status" value="1"/>
</dbReference>
<proteinExistence type="inferred from homology"/>
<dbReference type="Pfam" id="PF02113">
    <property type="entry name" value="Peptidase_S13"/>
    <property type="match status" value="1"/>
</dbReference>
<evidence type="ECO:0000313" key="3">
    <source>
        <dbReference type="EMBL" id="AYL98208.1"/>
    </source>
</evidence>
<dbReference type="GO" id="GO:0004185">
    <property type="term" value="F:serine-type carboxypeptidase activity"/>
    <property type="evidence" value="ECO:0007669"/>
    <property type="project" value="InterPro"/>
</dbReference>
<dbReference type="GO" id="GO:0006508">
    <property type="term" value="P:proteolysis"/>
    <property type="evidence" value="ECO:0007669"/>
    <property type="project" value="InterPro"/>
</dbReference>
<dbReference type="Proteomes" id="UP000270046">
    <property type="component" value="Chromosome"/>
</dbReference>
<dbReference type="OrthoDB" id="9802627at2"/>
<evidence type="ECO:0000313" key="4">
    <source>
        <dbReference type="Proteomes" id="UP000270046"/>
    </source>
</evidence>
<keyword evidence="2" id="KW-0378">Hydrolase</keyword>
<dbReference type="InterPro" id="IPR012338">
    <property type="entry name" value="Beta-lactam/transpept-like"/>
</dbReference>
<reference evidence="3 4" key="1">
    <citation type="submission" date="2018-10" db="EMBL/GenBank/DDBJ databases">
        <title>Genome sequencing of Mucilaginibacter sp. HYN0043.</title>
        <authorList>
            <person name="Kim M."/>
            <person name="Yi H."/>
        </authorList>
    </citation>
    <scope>NUCLEOTIDE SEQUENCE [LARGE SCALE GENOMIC DNA]</scope>
    <source>
        <strain evidence="3 4">HYN0043</strain>
    </source>
</reference>
<dbReference type="RefSeq" id="WP_119406488.1">
    <property type="nucleotide sequence ID" value="NZ_CP032869.1"/>
</dbReference>
<gene>
    <name evidence="3" type="ORF">HYN43_024275</name>
</gene>
<keyword evidence="4" id="KW-1185">Reference proteome</keyword>
<sequence>MRKATISFLLIISVLSLFHDSVYARSIKKRKIKKLFKHSAIVNNHFTGFALYDIDEHKMIYELNADKYFTPASNTKLFTFYTCLKMLGDSIPALRYQIRGDSLIFWGTGDPSFLHSDLKGINGLNFLKNNSKQLFYSPGNYTGELFGPGWGWDDYNDYYQAEITALPIKDNVAQLYVDHDGNLQVKPYYLKRFLNPDINYHPEKFKVKRDLLSNNFVYPAGEIPPGYRQEIPWKTSLQLTMALLQDTLKKQVSLLQIPMPADAQTIYNTNADSVYRRMLQPSDNFIAEQLLLVCSAVKFNTLNTDSVISYAKANFLNDLPDAPQWVDGSGLSRYNLFTPRDLVALLLKIHDEVKDEALLHSMMPIGGVAGTIKSAYKTDNGQPFVWAKTGSLSNNHNQSGYIVTRKGKRLAFAFMNNNFVQPTREIRDEMVRIVTYIHEEF</sequence>